<evidence type="ECO:0000256" key="11">
    <source>
        <dbReference type="SAM" id="SignalP"/>
    </source>
</evidence>
<dbReference type="GO" id="GO:0007399">
    <property type="term" value="P:nervous system development"/>
    <property type="evidence" value="ECO:0007669"/>
    <property type="project" value="UniProtKB-ARBA"/>
</dbReference>
<keyword evidence="7 10" id="KW-1015">Disulfide bond</keyword>
<sequence>MFKLCVYIGALALLGSVLANVDDGDIVVTEDINPLEILQEAHDKERDERGVFDMFKKKEAPAVATAQASSSLTNAGYGYKSSAYSASSSSSSSSSYGGYGSSYASSSYGLKSGGAGGYGANVGLDVAGYGAGLNLNLAGGNSGYGSSYSAANTGYGGNTGYSSANTGYGSANTGYGSSNYGIKTYPSRTGTSQSRYNYGHYTYGSPRTNMYKGQQTHNNFLQYERRSQLPVYGACLAYSLPNNVQHTCRAEQCEVSCPPLYTFPNGKTSLKMVCIGDAWIIRDSEYVSVPPCQATCNPPCQNNGICVEAGMCKCPDNFSGPLCQNKRSVCTTKVPVPKNSKVSCTNGICNAECFRGFQFPDGSTITNIECQDDKWIHKKSGLTKPPDCGPICDPPCANGGRCISFNVCQCAKNYRGDHCQHGISACNVTKTNFNGNYKCAYDNDVAKCTFLCPEVPGLKVEGRLDIEYKCKYEEGVFFPSPLPKCIYPPGYTIRQGSRTSHYTGSQAYTKTGSSSSYGYQYMSEREKIFAIIARYKEYDSKSEWWSSEETHVTPSSYSLYESEDINVMIDRTPKAAFCTSWGGINMKTFDGLVFKAPLSCSHTLITDKVDATFDITLKGCPFGSGYGCSHTIIVYWQSVLYTFKNLNGTVVLETPTKKLPIPVQVMGMKVVPVAQQIQIDLESIGLKIDWDRHQYVGVHASPALWSRVGGLCGSLDGDYKNDIMTKTGKIVQTVKSFTDSWRVEDNSELCVMENSAEVQFDSKNCDPNKRKQAISVCERLLTNEKLGDCIKAFNFEALIRTCVDDYCNCANQAHPETCNCDALSMLAKECSFKGVKLEHGWRNLEICPISCGFGRVYLPCGPDVEPTCESSVTPTKGKCNEGCFCPEGTVQYKDVCITPELCPCSMRDREFKPDTEIRKHCNTCTCKSGQWKCTDKKCGARCGAIGDPHYQTFDGRRFDFMGKCSYYLLKTSNLSVEAENVACSGAISENLNFAAAENPSCTKSVTVKFVQKNGVATSIKLDQGLAAQINGKELTKFPKILGSGEVLIRRASSSFITVEFPDGIRIWWDGVSRVYIDAPPSYRDQTSGLCGTFNSNTMDDFLTPEGDIETAVEPFADKWRTKDTCDFLTETGITPHPCTANPAKRAEAEKHCNWIMDDIFQDCHWSVDTEQYYQDCLYDVCACKDDPAKCFCPILSSYGTECMRQGIKTGWRMAVKECAVKCPLGQIYDECGDNCALTCEDLPTKDTCAKECVEGCRCPHGEYLNEQNECVPQSKCHCSYDGMTFRPGYKEVRPGPKFLDLCTCINGLWECEEAEPGDDKNYPPSSELRAECASRPYAEFTKCVAKEPQTCKNMHVYKADMDECVPGCQCMEGYVYDTALKMCVLPEKCSCHHGGKSYNDGEKIREDCNTCVCQAGNWKCSSNGCESTCSVWGDSHFTTFDHHDFDFQGACDYVLSKGVANNGDGFSITIQNVLCGTMGVTCSKSVEISLTGSVQDTLILAGDASYLDDPSKSIMNKIRDTVNTKAHGAFHVYKAGVFVVVEVLPLHLQIKWDEGTRVYVKLGNEWKNKVSGLCGNYNDNAMDDMKTPTQALETSALTFGHSWKVQQYCAMPTVPIDACKEHPERETWAQLKCGILKSNHFKDCHAEVPVEKYLKRCIFDTCACDQGGDCECLCTAVAAYAHACSQKGIQIRWRTPHFCPMQCDPHCSEYKSCTSACPVETCDNFLQLGGEQMCKAENCIEGCQIKTCEEGLIYLNDTYKECVPKSECKPVCMIKDGITYYEGDITYQDECSTCRCSKKKEICNGVKCAEELITPNPVIDGTTLKPLKTEEQTKCVKGWTRWFDDDPYASNNVIRLDDSEKLPRYDRMESIYGTCKKEFMKKIECRVVNTHESSEFMDENVFCNLQNGLNCVGNCHDYEIRVFCECDAVAETTPKPTEKPEIGLACDSVISEYKEFPGDCHKFLHCQPKVDGSWHYVEKTCGDSMMFNPIMFVCDHIATVQELKPICGKKDDSGVLGLLCPPNTVWSDCANQCERTCHYYGQILLRRGLCKEGEHCKGGCVPSKRTECPPGRFWRDENNCVEADACPCMDSSEKYVQPHMPFVGEWEVCQCLDNAYTCLPNKLEDNRPQPPPRVNSLDPFDVFPTTISPPKKCNPENMIPVIEGEVPLPDTIFKANSSLGPNYVPSKARLLETSKENAGAWSPMINDQNQYLEITLPEPEPLFGVIMAGSPDFDNYVTLFKIYYSNDGEAYHALNDETDKPQLFNGPHDSRTPAKTLFKIPIEAKTLKIYPLKWHGSIAIRVELLGCGHIETTTVKPKITPITEHPIHLIDDIQCTDKMGVDNNEMSPNQVKASTIWQLPKPAKKPQLLDLLKLSSPVGWKPALNTPNEYIEFDFLEPRNVSGFITKGGPDGWVTGYKIMYSKNKLIWNKVLGNDGQPRIFAGNHDKDTEHATYFKTPIMTQYIKLVPAKYENNINMRVEPVGCFKKYPIVKQNIAVQEVIKTSKCFVCEGILDSSLTDGNCKCKDNLFWDGNKCVQSNLCPCVENYITYPIGSTFENELCEECTCVLGGHSSCKPKKCPPCKEPDQRPIVGTGCYCKCEPCPKHQRLCPSSGDCIAEVLWCNGIKDCADDEDKTCSNVILVNNKPNITSTESEIISCPVPECPPKMKMKITEKKQRKMSSMFSSTFTKKVTVNRGEDGRLTRTKVITSSEEFLGKPTEELDMVHEDDCAEFTCVPLKEVVVSRNETRSCPPPACPDKYMVELDMSSVKPGDCPPYACILKPNKDDFCEISGKVFRTFDGTEFNYETCSHILARDLLNSSWVISVHLECTDATRKVCRKTITIKDAERGATLTILPKKRLNFNGFEYTVPQLINSPICKASFVVSQVGDTVMVVSPENGFWVRYDDIGYIRIGVSSKFIKTVDGLCGYYDGNASNDKRTPDGVQMSNTAKFGDSWFDNKTPKDQCYPQTCPLKLRTQALTLCNSIKFDEFINCKKSVSYKPFATKCVETTCECLKVHNGDVKKCRCNLMEDYVKQCLTVNPHVKLDTWRAKHQCEIACPAPFVHSDCYKRRCEPSCDTLNTDDCPVLGDACFAGCYCPEGTVRKGETCVPISDCKDCVCDTIGAKKYFTYDRNSFTFNGNCTYLLSRDIVLPGVHTFQVYVTMEDCRKMGKLSAPEHSSCAKSLHILNGDHVIHIQRDPKKAKALQVLVDGFLVKKLPYKDTWINLKDVPGKELVLSLTEAHVELKASLEDLIFSLGVPSIKYGSKMEGLCGDCDGNPDNDLLPNPAKKKGRKPSKDLVDVINSWKAEEPKLGLELDECLSEVQVTEECLPLPPEKDPCMLMFDESIFGKCNMIVDPLPYISTCQQDLCKPGNDQKGSCESLSAYAKECAKQGICLDWRSPGLCPYDCPADMHYESCGCSKSCDSLQQLNEFQAVNINTNTMVNTVTSEELCAPSERYEGCFCPPNKVLENGKCISEEMCVKCEDPDHTPGERWKKDKCTECLCDKQGKTQCMERKCLVEENICAEGFVQQKKYDPEDQCCPRYTCVQEPPQALRKDCLEPLMPICGPGQFKKIKTGSDGCPQYICECKPKEECEPLTPPVALKPGEKLVKEEAGCCPTQKIVCDEKECPAKPEFCIEEFYEVYTKQEPNDCCPIYYCDPPKQVCIVPGGPNGKYTKAITDTWTDPNDSCKILQCTFGPHDSAQVVTNTVTCDTKCGPGFEYKRKDLSKCCGECVQTQCVLDGKLYEANEQWPSAVDNCTTFACVKKGESLIVSSMKETCPDVSDCPEHLLMPQEDSCCKLCKEEPHKEDLTNCLPVSLAETETRNLVKVLKPGQGFCINESPIQGFTECMGSCNSGSKYNKETFGQDKICQCCTIKSYKKISVQLTCEDGVKISKELEIPAACGCQPCSDSAEYQTSGNGFDLRVQPLPLAKMIEMKRRPMQCDPHCSEYKSCTSACPVETCDNFLQLGGEQMCKAENCIEGCQIKTCEEGLIYLNDTYKECVPKSECKPVCMIKDGITYYEGDITYQDECSTCRCSKKKEICNGVKCAEELITPNPVIDGTTLKPLKTEEQTKCVKGWTRWFDDDPYASNNVIRLDDSEKLPRYDRMESIYGTCKKEFMKKIECRVVNTHESSEFMDENVFCNLQNGLNCVGNCHDYEIRVFCECDAVAETTPKPTEKPEIGLACDSVISEYKEFPGDCHKFLHCQPKVDGSWHYVEKTCGDSMMFNPIMFVCDHIATVQELKPICGKKDDSGVLGLLCPPNTVWSDCANQCERTCHYYGQILLRRGLCKEGEHCKGGCVPSKRTECPPGRFWRDENNCVEADACPCMDSSEKYVQPHMPFVGEWEVCQCLDNAYTCLPNKLEDNRPQPPPRVNSLDPFDVFPTTISPPKKCNPENMIPVIEGEVPLPDTIFKANSSLGPNYVPSKARLLETSKENAGAWSPMINDQNQYLEITLPEPEPLFGVIMAGSPDFDNYVTLFKIYYSNDGEAYHALNDETDKPQLFNGPHDSRTPAKTLFKIPIEAKTLKIYPLKWHGSIAIRVELLGCGHIETTTVKPKITPITEHPIHLIDDIQCTDKMGVDNNEMSPNQVKASTIWQLPKPAKKPQLLDLLKLSSPVGWKPALNTPNEYIEFDFLEPRNVSGFITKGGPDGWVTGYKIMYSKNKLIWNKVLGNDGQPRIFAGNHDKDTEHATYFKTPIMTQYIKLVPAKYENNINMRVEPVGCFKKYPIVKQNIAVQEVIKTSKCFVCEGILDSSLTDGNCKCKDNLFWDGNKCVQSNLCPCVENYITYPIGSTFENELCEECTCVLGGHSSCKPKKCPPCKEPDQRPIVGTGCYCKCEPCPKHQRLCPSSGDCIAEVLWCNGIKDCADDEDKTCSNVILVNNKPNITSTESEIISCPVPECPPKMKMKITEKKQRKMSSMFSSTFTKKVTVNRGEDGRLTRTKVITSSEEFLGKPTEELDMVHEDDCAEFTCVPLKEVVVSRNETRSCPPPACPDKYMVELDMSSVKPGDCPPYACILKPNKDDFCEISGKVFRTFDGTEFNYETCSHILARDLLNSSWVISVHLECTDATRKVCRKTITIKDAERGATLTILPKKRLNFNGFEYTVPQLINSPICKASFVVSQVGDTVMVVSPENGFWVRYDDIGYIRIGVSSKFIKTVDGLCGYYDGNASNDKRTPDGVQMSNTAKFGDSWFDNKTPKDQCYPQTCPLKLRTQALTLCNSIKFDEFINCKKSVSYKPFATKCVETTCECLKVHNGDVKKCRCNLMEDYVKQCLTVNPHVKLDTWRAKHQCEIACPAPFVHSDCYKRRCEPSCDTLNTDDCPVLGDACFAGCYCPEGTVRKGETCVPISDCKDCVCDTIGAKKYFTYDRNSFTFNGNCTYLLSRDIVLPGVHTFQVYVTMEDCRKMGKLSAPEHSSCAKSLHILNGDHVIHIQRDPKKAKALQVLVDGFLVKKLPYKDTWINLKDVPGKELVLSLTEAHVELKASLEDLIFSLGVPSIKYGSKMEGLCGDCDGNPDNDLLPNPAKKKGRKPSKDLVDVINSWKAEEPKLGLELDECLSEVQVTEECLPLPPEKDPCMLMFDESIFGKCNMIVDPLPYISTCQQDLCKPGNDQKGSCESLSAYAKECAKQGICLDWRSPGLCPYDCPADMHYESCGCSKSCDSLQQLNEFQAVNINTNTMVNTVTSEELCAPSERYEGCFCPPNKVLENGKCISEEMCVKCEDPDHTPGERWKKDKCTECLCDKQGKTQCMERKCLVEENICAEGFVQQKKYDPEDQCCPRYTCVQEPPQALRKDCLEPLMPICGPGQFKKIKTGSDGCPQYICECKPKEECEPLTPPVALKPGEKLVKEEAGCCPTQKIVCDEKECPAKPEFCIEEFYEVYTKQEPNDCCPIYYCDPPKQVCIVPGGPNGKYTKAITDTWTDPNDSCKILQCTFGPHDSAQVVTNTVTCDTKCGPGFEYKRKDLSKCCGECVQTQCVLDGKLYEANEQWPSAVDNCTTFACVKKGESLIVSSMKETCPDVSDCPEHLLMPQEDSCCKLCKEEPHKEDLTNCLPVSLAETETRNLVKVLKPGQGFCINESPIQGFTECMGSCNSGSKYNKETFGQDKICQCCTIKSYKKISVQLTCEDGVKISKELEIPAACGCQPCSDSAEYQTSGNGFDLRVQPLPLAKMIEMKRR</sequence>
<feature type="domain" description="VWFD" evidence="17">
    <location>
        <begin position="2786"/>
        <end position="2966"/>
    </location>
</feature>
<feature type="domain" description="VWFC" evidence="15">
    <location>
        <begin position="5978"/>
        <end position="6044"/>
    </location>
</feature>
<dbReference type="InterPro" id="IPR036084">
    <property type="entry name" value="Ser_inhib-like_sf"/>
</dbReference>
<evidence type="ECO:0000313" key="19">
    <source>
        <dbReference type="Proteomes" id="UP000095300"/>
    </source>
</evidence>
<feature type="domain" description="EGF-like" evidence="14">
    <location>
        <begin position="389"/>
        <end position="420"/>
    </location>
</feature>
<dbReference type="PROSITE" id="PS50026">
    <property type="entry name" value="EGF_3"/>
    <property type="match status" value="2"/>
</dbReference>
<dbReference type="Gene3D" id="2.10.25.10">
    <property type="entry name" value="Laminin"/>
    <property type="match status" value="11"/>
</dbReference>
<feature type="domain" description="VWFD" evidence="17">
    <location>
        <begin position="5027"/>
        <end position="5207"/>
    </location>
</feature>
<dbReference type="SMART" id="SM00231">
    <property type="entry name" value="FA58C"/>
    <property type="match status" value="4"/>
</dbReference>
<dbReference type="SUPFAM" id="SSF49785">
    <property type="entry name" value="Galactose-binding domain-like"/>
    <property type="match status" value="4"/>
</dbReference>
<feature type="disulfide bond" evidence="9">
    <location>
        <begin position="3854"/>
        <end position="3906"/>
    </location>
</feature>
<dbReference type="PANTHER" id="PTHR11339:SF386">
    <property type="entry name" value="HEMOLECTIN, ISOFORM A"/>
    <property type="match status" value="1"/>
</dbReference>
<feature type="disulfide bond" evidence="9">
    <location>
        <begin position="3850"/>
        <end position="3904"/>
    </location>
</feature>
<dbReference type="PROSITE" id="PS01286">
    <property type="entry name" value="FA58C_2"/>
    <property type="match status" value="2"/>
</dbReference>
<dbReference type="CDD" id="cd00057">
    <property type="entry name" value="FA58C"/>
    <property type="match status" value="4"/>
</dbReference>
<dbReference type="SMART" id="SM00494">
    <property type="entry name" value="ChtBD2"/>
    <property type="match status" value="2"/>
</dbReference>
<dbReference type="PROSITE" id="PS00022">
    <property type="entry name" value="EGF_1"/>
    <property type="match status" value="2"/>
</dbReference>
<dbReference type="FunFam" id="2.10.25.10:FF:000055">
    <property type="entry name" value="alpha-tectorin isoform X1"/>
    <property type="match status" value="1"/>
</dbReference>
<comment type="similarity">
    <text evidence="2">Belongs to the serine protease inhibitor-like (TIL domain-containing) family.</text>
</comment>
<evidence type="ECO:0008006" key="20">
    <source>
        <dbReference type="Google" id="ProtNLM"/>
    </source>
</evidence>
<dbReference type="InterPro" id="IPR002919">
    <property type="entry name" value="TIL_dom"/>
</dbReference>
<feature type="domain" description="VWFD" evidence="17">
    <location>
        <begin position="940"/>
        <end position="1126"/>
    </location>
</feature>
<dbReference type="InterPro" id="IPR000742">
    <property type="entry name" value="EGF"/>
</dbReference>
<dbReference type="GO" id="GO:0008061">
    <property type="term" value="F:chitin binding"/>
    <property type="evidence" value="ECO:0007669"/>
    <property type="project" value="InterPro"/>
</dbReference>
<feature type="domain" description="CTCK" evidence="12">
    <location>
        <begin position="3814"/>
        <end position="3910"/>
    </location>
</feature>
<feature type="disulfide bond" evidence="10">
    <location>
        <begin position="296"/>
        <end position="306"/>
    </location>
</feature>
<keyword evidence="4" id="KW-0646">Protease inhibitor</keyword>
<dbReference type="InterPro" id="IPR006207">
    <property type="entry name" value="Cys_knot_C"/>
</dbReference>
<evidence type="ECO:0000259" key="12">
    <source>
        <dbReference type="PROSITE" id="PS01225"/>
    </source>
</evidence>
<dbReference type="InterPro" id="IPR050780">
    <property type="entry name" value="Mucin_vWF_Thrombospondin_sf"/>
</dbReference>
<feature type="domain" description="VWFC" evidence="15">
    <location>
        <begin position="3737"/>
        <end position="3803"/>
    </location>
</feature>
<keyword evidence="10" id="KW-0245">EGF-like domain</keyword>
<name>A0A1I8Q8L1_STOCA</name>
<dbReference type="GO" id="GO:0031012">
    <property type="term" value="C:extracellular matrix"/>
    <property type="evidence" value="ECO:0007669"/>
    <property type="project" value="TreeGrafter"/>
</dbReference>
<feature type="domain" description="VWFD" evidence="17">
    <location>
        <begin position="3117"/>
        <end position="3320"/>
    </location>
</feature>
<dbReference type="SMART" id="SM00216">
    <property type="entry name" value="VWD"/>
    <property type="match status" value="7"/>
</dbReference>
<dbReference type="PROSITE" id="PS50068">
    <property type="entry name" value="LDLRA_2"/>
    <property type="match status" value="2"/>
</dbReference>
<dbReference type="InterPro" id="IPR002557">
    <property type="entry name" value="Chitin-bd_dom"/>
</dbReference>
<dbReference type="InterPro" id="IPR008979">
    <property type="entry name" value="Galactose-bd-like_sf"/>
</dbReference>
<feature type="disulfide bond" evidence="9">
    <location>
        <begin position="6091"/>
        <end position="6145"/>
    </location>
</feature>
<feature type="disulfide bond" evidence="9">
    <location>
        <begin position="6095"/>
        <end position="6147"/>
    </location>
</feature>
<dbReference type="GO" id="GO:0005615">
    <property type="term" value="C:extracellular space"/>
    <property type="evidence" value="ECO:0007669"/>
    <property type="project" value="TreeGrafter"/>
</dbReference>
<evidence type="ECO:0000259" key="14">
    <source>
        <dbReference type="PROSITE" id="PS50026"/>
    </source>
</evidence>
<dbReference type="EnsemblMetazoa" id="SCAU014884-RA">
    <property type="protein sequence ID" value="SCAU014884-PA"/>
    <property type="gene ID" value="SCAU014884"/>
</dbReference>
<feature type="domain" description="F5/8 type C" evidence="13">
    <location>
        <begin position="2153"/>
        <end position="2307"/>
    </location>
</feature>
<evidence type="ECO:0000256" key="6">
    <source>
        <dbReference type="ARBA" id="ARBA00022900"/>
    </source>
</evidence>
<keyword evidence="11" id="KW-0732">Signal</keyword>
<dbReference type="SUPFAM" id="SSF57196">
    <property type="entry name" value="EGF/Laminin"/>
    <property type="match status" value="1"/>
</dbReference>
<evidence type="ECO:0000256" key="5">
    <source>
        <dbReference type="ARBA" id="ARBA00022737"/>
    </source>
</evidence>
<keyword evidence="19" id="KW-1185">Reference proteome</keyword>
<dbReference type="CDD" id="cd19941">
    <property type="entry name" value="TIL"/>
    <property type="match status" value="9"/>
</dbReference>
<feature type="domain" description="F5/8 type C" evidence="13">
    <location>
        <begin position="4394"/>
        <end position="4548"/>
    </location>
</feature>
<keyword evidence="5" id="KW-0677">Repeat</keyword>
<dbReference type="Pfam" id="PF08742">
    <property type="entry name" value="C8"/>
    <property type="match status" value="7"/>
</dbReference>
<feature type="disulfide bond" evidence="10">
    <location>
        <begin position="392"/>
        <end position="402"/>
    </location>
</feature>
<dbReference type="PROSITE" id="PS51233">
    <property type="entry name" value="VWFD"/>
    <property type="match status" value="7"/>
</dbReference>
<feature type="domain" description="VWFD" evidence="17">
    <location>
        <begin position="1427"/>
        <end position="1610"/>
    </location>
</feature>
<keyword evidence="8" id="KW-0325">Glycoprotein</keyword>
<evidence type="ECO:0000256" key="3">
    <source>
        <dbReference type="ARBA" id="ARBA00009456"/>
    </source>
</evidence>
<dbReference type="InterPro" id="IPR001007">
    <property type="entry name" value="VWF_dom"/>
</dbReference>
<dbReference type="InterPro" id="IPR014853">
    <property type="entry name" value="VWF/SSPO/ZAN-like_Cys-rich_dom"/>
</dbReference>
<feature type="disulfide bond" evidence="10">
    <location>
        <begin position="314"/>
        <end position="323"/>
    </location>
</feature>
<dbReference type="PANTHER" id="PTHR11339">
    <property type="entry name" value="EXTRACELLULAR MATRIX GLYCOPROTEIN RELATED"/>
    <property type="match status" value="1"/>
</dbReference>
<dbReference type="InterPro" id="IPR001846">
    <property type="entry name" value="VWF_type-D"/>
</dbReference>
<feature type="domain" description="EGF-like" evidence="14">
    <location>
        <begin position="293"/>
        <end position="324"/>
    </location>
</feature>
<dbReference type="SMART" id="SM00192">
    <property type="entry name" value="LDLa"/>
    <property type="match status" value="2"/>
</dbReference>
<feature type="domain" description="VWFD" evidence="17">
    <location>
        <begin position="576"/>
        <end position="751"/>
    </location>
</feature>
<dbReference type="InterPro" id="IPR002172">
    <property type="entry name" value="LDrepeatLR_classA_rpt"/>
</dbReference>
<protein>
    <recommendedName>
        <fullName evidence="20">Hemocytin</fullName>
    </recommendedName>
</protein>
<comment type="similarity">
    <text evidence="3">Belongs to the thrombospondin family.</text>
</comment>
<evidence type="ECO:0000256" key="8">
    <source>
        <dbReference type="ARBA" id="ARBA00023180"/>
    </source>
</evidence>
<evidence type="ECO:0000256" key="4">
    <source>
        <dbReference type="ARBA" id="ARBA00022690"/>
    </source>
</evidence>
<dbReference type="PROSITE" id="PS50022">
    <property type="entry name" value="FA58C_3"/>
    <property type="match status" value="4"/>
</dbReference>
<comment type="subcellular location">
    <subcellularLocation>
        <location evidence="1">Secreted</location>
        <location evidence="1">Extracellular space</location>
    </subcellularLocation>
</comment>
<feature type="domain" description="VWFC" evidence="15">
    <location>
        <begin position="3478"/>
        <end position="3547"/>
    </location>
</feature>
<dbReference type="InterPro" id="IPR000421">
    <property type="entry name" value="FA58C"/>
</dbReference>
<accession>A0A1I8Q8L1</accession>
<feature type="disulfide bond" evidence="10">
    <location>
        <begin position="410"/>
        <end position="419"/>
    </location>
</feature>
<evidence type="ECO:0000256" key="9">
    <source>
        <dbReference type="PROSITE-ProRule" id="PRU00039"/>
    </source>
</evidence>
<dbReference type="VEuPathDB" id="VectorBase:SCAU014884"/>
<dbReference type="SUPFAM" id="SSF57625">
    <property type="entry name" value="Invertebrate chitin-binding proteins"/>
    <property type="match status" value="2"/>
</dbReference>
<feature type="domain" description="Chitin-binding type-2" evidence="16">
    <location>
        <begin position="1943"/>
        <end position="2009"/>
    </location>
</feature>
<evidence type="ECO:0000259" key="15">
    <source>
        <dbReference type="PROSITE" id="PS50184"/>
    </source>
</evidence>
<feature type="domain" description="Chitin-binding type-2" evidence="16">
    <location>
        <begin position="4184"/>
        <end position="4250"/>
    </location>
</feature>
<evidence type="ECO:0000256" key="10">
    <source>
        <dbReference type="PROSITE-ProRule" id="PRU00076"/>
    </source>
</evidence>
<dbReference type="SMART" id="SM00214">
    <property type="entry name" value="VWC"/>
    <property type="match status" value="5"/>
</dbReference>
<dbReference type="Pfam" id="PF00754">
    <property type="entry name" value="F5_F8_type_C"/>
    <property type="match status" value="4"/>
</dbReference>
<reference evidence="18" key="1">
    <citation type="submission" date="2020-05" db="UniProtKB">
        <authorList>
            <consortium name="EnsemblMetazoa"/>
        </authorList>
    </citation>
    <scope>IDENTIFICATION</scope>
    <source>
        <strain evidence="18">USDA</strain>
    </source>
</reference>
<feature type="domain" description="F5/8 type C" evidence="13">
    <location>
        <begin position="2335"/>
        <end position="2484"/>
    </location>
</feature>
<evidence type="ECO:0000259" key="16">
    <source>
        <dbReference type="PROSITE" id="PS50940"/>
    </source>
</evidence>
<comment type="caution">
    <text evidence="10">Lacks conserved residue(s) required for the propagation of feature annotation.</text>
</comment>
<dbReference type="PROSITE" id="PS01185">
    <property type="entry name" value="CTCK_1"/>
    <property type="match status" value="2"/>
</dbReference>
<dbReference type="PROSITE" id="PS50184">
    <property type="entry name" value="VWFC_2"/>
    <property type="match status" value="4"/>
</dbReference>
<keyword evidence="6" id="KW-0722">Serine protease inhibitor</keyword>
<dbReference type="PROSITE" id="PS01208">
    <property type="entry name" value="VWFC_1"/>
    <property type="match status" value="2"/>
</dbReference>
<feature type="domain" description="VWFD" evidence="17">
    <location>
        <begin position="5358"/>
        <end position="5561"/>
    </location>
</feature>
<dbReference type="Gene3D" id="2.60.120.260">
    <property type="entry name" value="Galactose-binding domain-like"/>
    <property type="match status" value="4"/>
</dbReference>
<feature type="domain" description="F5/8 type C" evidence="13">
    <location>
        <begin position="4576"/>
        <end position="4725"/>
    </location>
</feature>
<dbReference type="SUPFAM" id="SSF57603">
    <property type="entry name" value="FnI-like domain"/>
    <property type="match status" value="3"/>
</dbReference>
<dbReference type="SMART" id="SM00181">
    <property type="entry name" value="EGF"/>
    <property type="match status" value="3"/>
</dbReference>
<evidence type="ECO:0000256" key="1">
    <source>
        <dbReference type="ARBA" id="ARBA00004239"/>
    </source>
</evidence>
<dbReference type="SMART" id="SM00832">
    <property type="entry name" value="C8"/>
    <property type="match status" value="7"/>
</dbReference>
<evidence type="ECO:0000256" key="7">
    <source>
        <dbReference type="ARBA" id="ARBA00023157"/>
    </source>
</evidence>
<dbReference type="PROSITE" id="PS01225">
    <property type="entry name" value="CTCK_2"/>
    <property type="match status" value="2"/>
</dbReference>
<dbReference type="SUPFAM" id="SSF57567">
    <property type="entry name" value="Serine protease inhibitors"/>
    <property type="match status" value="7"/>
</dbReference>
<dbReference type="Proteomes" id="UP000095300">
    <property type="component" value="Unassembled WGS sequence"/>
</dbReference>
<evidence type="ECO:0000259" key="17">
    <source>
        <dbReference type="PROSITE" id="PS51233"/>
    </source>
</evidence>
<dbReference type="STRING" id="35570.A0A1I8Q8L1"/>
<dbReference type="SMART" id="SM00215">
    <property type="entry name" value="VWC_out"/>
    <property type="match status" value="3"/>
</dbReference>
<feature type="signal peptide" evidence="11">
    <location>
        <begin position="1"/>
        <end position="19"/>
    </location>
</feature>
<dbReference type="Pfam" id="PF00094">
    <property type="entry name" value="VWD"/>
    <property type="match status" value="7"/>
</dbReference>
<evidence type="ECO:0000256" key="2">
    <source>
        <dbReference type="ARBA" id="ARBA00007611"/>
    </source>
</evidence>
<organism evidence="18 19">
    <name type="scientific">Stomoxys calcitrans</name>
    <name type="common">Stable fly</name>
    <name type="synonym">Conops calcitrans</name>
    <dbReference type="NCBI Taxonomy" id="35570"/>
    <lineage>
        <taxon>Eukaryota</taxon>
        <taxon>Metazoa</taxon>
        <taxon>Ecdysozoa</taxon>
        <taxon>Arthropoda</taxon>
        <taxon>Hexapoda</taxon>
        <taxon>Insecta</taxon>
        <taxon>Pterygota</taxon>
        <taxon>Neoptera</taxon>
        <taxon>Endopterygota</taxon>
        <taxon>Diptera</taxon>
        <taxon>Brachycera</taxon>
        <taxon>Muscomorpha</taxon>
        <taxon>Muscoidea</taxon>
        <taxon>Muscidae</taxon>
        <taxon>Stomoxys</taxon>
    </lineage>
</organism>
<evidence type="ECO:0000313" key="18">
    <source>
        <dbReference type="EnsemblMetazoa" id="SCAU014884-PA"/>
    </source>
</evidence>
<feature type="domain" description="CTCK" evidence="12">
    <location>
        <begin position="6055"/>
        <end position="6151"/>
    </location>
</feature>
<feature type="domain" description="VWFC" evidence="15">
    <location>
        <begin position="5719"/>
        <end position="5788"/>
    </location>
</feature>
<dbReference type="Pfam" id="PF23244">
    <property type="entry name" value="VWF"/>
    <property type="match status" value="1"/>
</dbReference>
<proteinExistence type="inferred from homology"/>
<dbReference type="PROSITE" id="PS50940">
    <property type="entry name" value="CHIT_BIND_II"/>
    <property type="match status" value="2"/>
</dbReference>
<dbReference type="SMART" id="SM00041">
    <property type="entry name" value="CT"/>
    <property type="match status" value="2"/>
</dbReference>
<evidence type="ECO:0000259" key="13">
    <source>
        <dbReference type="PROSITE" id="PS50022"/>
    </source>
</evidence>
<dbReference type="InterPro" id="IPR036508">
    <property type="entry name" value="Chitin-bd_dom_sf"/>
</dbReference>
<dbReference type="Pfam" id="PF01826">
    <property type="entry name" value="TIL"/>
    <property type="match status" value="3"/>
</dbReference>
<feature type="chain" id="PRO_5009327900" description="Hemocytin" evidence="11">
    <location>
        <begin position="20"/>
        <end position="6181"/>
    </location>
</feature>
<dbReference type="GO" id="GO:0004867">
    <property type="term" value="F:serine-type endopeptidase inhibitor activity"/>
    <property type="evidence" value="ECO:0007669"/>
    <property type="project" value="UniProtKB-KW"/>
</dbReference>